<name>A0A1I0B3B4_9BACI</name>
<dbReference type="SUPFAM" id="SSF48264">
    <property type="entry name" value="Cytochrome P450"/>
    <property type="match status" value="1"/>
</dbReference>
<keyword evidence="2 6" id="KW-0349">Heme</keyword>
<dbReference type="EMBL" id="FOHE01000004">
    <property type="protein sequence ID" value="SET01337.1"/>
    <property type="molecule type" value="Genomic_DNA"/>
</dbReference>
<dbReference type="Gene3D" id="1.10.630.10">
    <property type="entry name" value="Cytochrome P450"/>
    <property type="match status" value="1"/>
</dbReference>
<organism evidence="7 8">
    <name type="scientific">Oceanobacillus limi</name>
    <dbReference type="NCBI Taxonomy" id="930131"/>
    <lineage>
        <taxon>Bacteria</taxon>
        <taxon>Bacillati</taxon>
        <taxon>Bacillota</taxon>
        <taxon>Bacilli</taxon>
        <taxon>Bacillales</taxon>
        <taxon>Bacillaceae</taxon>
        <taxon>Oceanobacillus</taxon>
    </lineage>
</organism>
<dbReference type="CDD" id="cd11067">
    <property type="entry name" value="CYP152"/>
    <property type="match status" value="1"/>
</dbReference>
<dbReference type="RefSeq" id="WP_090868017.1">
    <property type="nucleotide sequence ID" value="NZ_FOHE01000004.1"/>
</dbReference>
<accession>A0A1I0B3B4</accession>
<gene>
    <name evidence="7" type="ORF">SAMN05216389_104166</name>
</gene>
<dbReference type="STRING" id="930131.SAMN05216389_104166"/>
<keyword evidence="3 6" id="KW-0479">Metal-binding</keyword>
<keyword evidence="5 6" id="KW-0408">Iron</keyword>
<evidence type="ECO:0000256" key="6">
    <source>
        <dbReference type="PIRSR" id="PIRSR602401-1"/>
    </source>
</evidence>
<evidence type="ECO:0000256" key="3">
    <source>
        <dbReference type="ARBA" id="ARBA00022723"/>
    </source>
</evidence>
<dbReference type="PANTHER" id="PTHR24302">
    <property type="entry name" value="CYTOCHROME P450 FAMILY 3"/>
    <property type="match status" value="1"/>
</dbReference>
<dbReference type="InterPro" id="IPR050705">
    <property type="entry name" value="Cytochrome_P450_3A"/>
</dbReference>
<reference evidence="7 8" key="1">
    <citation type="submission" date="2016-10" db="EMBL/GenBank/DDBJ databases">
        <authorList>
            <person name="de Groot N.N."/>
        </authorList>
    </citation>
    <scope>NUCLEOTIDE SEQUENCE [LARGE SCALE GENOMIC DNA]</scope>
    <source>
        <strain evidence="7 8">IBRC-M 10780</strain>
    </source>
</reference>
<dbReference type="InterPro" id="IPR036396">
    <property type="entry name" value="Cyt_P450_sf"/>
</dbReference>
<dbReference type="OrthoDB" id="9764248at2"/>
<dbReference type="PANTHER" id="PTHR24302:SF15">
    <property type="entry name" value="FATTY-ACID PEROXYGENASE"/>
    <property type="match status" value="1"/>
</dbReference>
<evidence type="ECO:0000256" key="1">
    <source>
        <dbReference type="ARBA" id="ARBA00010617"/>
    </source>
</evidence>
<dbReference type="Proteomes" id="UP000198618">
    <property type="component" value="Unassembled WGS sequence"/>
</dbReference>
<keyword evidence="8" id="KW-1185">Reference proteome</keyword>
<evidence type="ECO:0000256" key="2">
    <source>
        <dbReference type="ARBA" id="ARBA00022617"/>
    </source>
</evidence>
<evidence type="ECO:0000256" key="4">
    <source>
        <dbReference type="ARBA" id="ARBA00023002"/>
    </source>
</evidence>
<comment type="cofactor">
    <cofactor evidence="6">
        <name>heme</name>
        <dbReference type="ChEBI" id="CHEBI:30413"/>
    </cofactor>
</comment>
<dbReference type="Pfam" id="PF00067">
    <property type="entry name" value="p450"/>
    <property type="match status" value="1"/>
</dbReference>
<dbReference type="GO" id="GO:0016705">
    <property type="term" value="F:oxidoreductase activity, acting on paired donors, with incorporation or reduction of molecular oxygen"/>
    <property type="evidence" value="ECO:0007669"/>
    <property type="project" value="InterPro"/>
</dbReference>
<dbReference type="InterPro" id="IPR002401">
    <property type="entry name" value="Cyt_P450_E_grp-I"/>
</dbReference>
<dbReference type="AlphaFoldDB" id="A0A1I0B3B4"/>
<dbReference type="GO" id="GO:0020037">
    <property type="term" value="F:heme binding"/>
    <property type="evidence" value="ECO:0007669"/>
    <property type="project" value="InterPro"/>
</dbReference>
<evidence type="ECO:0000256" key="5">
    <source>
        <dbReference type="ARBA" id="ARBA00023004"/>
    </source>
</evidence>
<sequence length="420" mass="48787">MPYREQIPIDKGIDNSLALMTEGYKYITNRRERFGRDMFETRLLGGQRAICIAGEEAAKVFYDEEKIMRKGAAPKRIRQTIFGEKAIQTMDGASHEHRKALFMSFMSEDKLKEVVNITRDVYDQFIQKWEEMDKVVLFEESKELLTLVACRWAGVPLQSGEVKQRTNELAALFDSAAAIGPRHWRGRQARNSAESWIRNMIEQIRSGNMKADETILSKIANYRDSQGNLLNSQVAAVEVLNILRPIVAIAVYMTFCALAIHKFPKQSEKLSDADDAYNEMFVQEVRRYYPFFPFAAARVRKDFLWQGHDFKKGNLVLLDIYGTNHHPKLWKKPWLFNPNRFANRDDNPFDFIPQGGGDYYEGHRCPGEWLTIEVMKITTDIFARKMDYNVPAQNLEYSMMRMPSLPKSRFVFTSVKKINR</sequence>
<comment type="similarity">
    <text evidence="1">Belongs to the cytochrome P450 family.</text>
</comment>
<evidence type="ECO:0000313" key="8">
    <source>
        <dbReference type="Proteomes" id="UP000198618"/>
    </source>
</evidence>
<protein>
    <submittedName>
        <fullName evidence="7">Fatty-acid peroxygenase</fullName>
    </submittedName>
</protein>
<evidence type="ECO:0000313" key="7">
    <source>
        <dbReference type="EMBL" id="SET01337.1"/>
    </source>
</evidence>
<dbReference type="GO" id="GO:0004497">
    <property type="term" value="F:monooxygenase activity"/>
    <property type="evidence" value="ECO:0007669"/>
    <property type="project" value="InterPro"/>
</dbReference>
<dbReference type="InterPro" id="IPR001128">
    <property type="entry name" value="Cyt_P450"/>
</dbReference>
<feature type="binding site" description="axial binding residue" evidence="6">
    <location>
        <position position="365"/>
    </location>
    <ligand>
        <name>heme</name>
        <dbReference type="ChEBI" id="CHEBI:30413"/>
    </ligand>
    <ligandPart>
        <name>Fe</name>
        <dbReference type="ChEBI" id="CHEBI:18248"/>
    </ligandPart>
</feature>
<keyword evidence="4" id="KW-0560">Oxidoreductase</keyword>
<proteinExistence type="inferred from homology"/>
<dbReference type="PRINTS" id="PR00463">
    <property type="entry name" value="EP450I"/>
</dbReference>
<dbReference type="GO" id="GO:0005506">
    <property type="term" value="F:iron ion binding"/>
    <property type="evidence" value="ECO:0007669"/>
    <property type="project" value="InterPro"/>
</dbReference>